<dbReference type="PANTHER" id="PTHR34703:SF1">
    <property type="entry name" value="ANTIPORTER SUBUNIT MNHG2-RELATED"/>
    <property type="match status" value="1"/>
</dbReference>
<dbReference type="GO" id="GO:0015385">
    <property type="term" value="F:sodium:proton antiporter activity"/>
    <property type="evidence" value="ECO:0007669"/>
    <property type="project" value="TreeGrafter"/>
</dbReference>
<reference evidence="3" key="1">
    <citation type="submission" date="2018-08" db="EMBL/GenBank/DDBJ databases">
        <authorList>
            <person name="Zhang J."/>
            <person name="Du Z.-J."/>
        </authorList>
    </citation>
    <scope>NUCLEOTIDE SEQUENCE [LARGE SCALE GENOMIC DNA]</scope>
    <source>
        <strain evidence="3">KCTC 52655</strain>
    </source>
</reference>
<dbReference type="AlphaFoldDB" id="A0A3D8M4Z7"/>
<keyword evidence="1" id="KW-1133">Transmembrane helix</keyword>
<dbReference type="InterPro" id="IPR005133">
    <property type="entry name" value="PhaG_MnhG_YufB"/>
</dbReference>
<dbReference type="Pfam" id="PF03334">
    <property type="entry name" value="PhaG_MnhG_YufB"/>
    <property type="match status" value="1"/>
</dbReference>
<dbReference type="Proteomes" id="UP000256561">
    <property type="component" value="Unassembled WGS sequence"/>
</dbReference>
<dbReference type="OrthoDB" id="9813804at2"/>
<accession>A0A3D8M4Z7</accession>
<keyword evidence="1" id="KW-0812">Transmembrane</keyword>
<evidence type="ECO:0000313" key="2">
    <source>
        <dbReference type="EMBL" id="RDV24650.1"/>
    </source>
</evidence>
<keyword evidence="1" id="KW-0472">Membrane</keyword>
<gene>
    <name evidence="2" type="ORF">DXV75_13260</name>
</gene>
<proteinExistence type="predicted"/>
<evidence type="ECO:0000313" key="3">
    <source>
        <dbReference type="Proteomes" id="UP000256561"/>
    </source>
</evidence>
<evidence type="ECO:0000256" key="1">
    <source>
        <dbReference type="SAM" id="Phobius"/>
    </source>
</evidence>
<feature type="transmembrane region" description="Helical" evidence="1">
    <location>
        <begin position="66"/>
        <end position="88"/>
    </location>
</feature>
<sequence length="107" mass="11360">MTEWVATVFIIVGCLLGVTGGIGLLRLPDLYSRLHAVSVTDTLCSFLILSGLALESGVSLASVKLLFIFLFLVFTSPTSSFAVANGAWQWGLRPAPSGPDTQENTSQ</sequence>
<dbReference type="RefSeq" id="WP_115593896.1">
    <property type="nucleotide sequence ID" value="NZ_QRHA01000009.1"/>
</dbReference>
<dbReference type="NCBIfam" id="TIGR01300">
    <property type="entry name" value="CPA3_mnhG_phaG"/>
    <property type="match status" value="1"/>
</dbReference>
<name>A0A3D8M4Z7_9ALTE</name>
<dbReference type="PANTHER" id="PTHR34703">
    <property type="entry name" value="ANTIPORTER SUBUNIT MNHG2-RELATED"/>
    <property type="match status" value="1"/>
</dbReference>
<feature type="transmembrane region" description="Helical" evidence="1">
    <location>
        <begin position="6"/>
        <end position="27"/>
    </location>
</feature>
<organism evidence="2 3">
    <name type="scientific">Alteromonas aestuariivivens</name>
    <dbReference type="NCBI Taxonomy" id="1938339"/>
    <lineage>
        <taxon>Bacteria</taxon>
        <taxon>Pseudomonadati</taxon>
        <taxon>Pseudomonadota</taxon>
        <taxon>Gammaproteobacteria</taxon>
        <taxon>Alteromonadales</taxon>
        <taxon>Alteromonadaceae</taxon>
        <taxon>Alteromonas/Salinimonas group</taxon>
        <taxon>Alteromonas</taxon>
    </lineage>
</organism>
<protein>
    <submittedName>
        <fullName evidence="2">Sodium:proton antiporter</fullName>
    </submittedName>
</protein>
<dbReference type="EMBL" id="QRHA01000009">
    <property type="protein sequence ID" value="RDV24650.1"/>
    <property type="molecule type" value="Genomic_DNA"/>
</dbReference>
<feature type="transmembrane region" description="Helical" evidence="1">
    <location>
        <begin position="34"/>
        <end position="54"/>
    </location>
</feature>
<comment type="caution">
    <text evidence="2">The sequence shown here is derived from an EMBL/GenBank/DDBJ whole genome shotgun (WGS) entry which is preliminary data.</text>
</comment>
<keyword evidence="3" id="KW-1185">Reference proteome</keyword>